<keyword evidence="1" id="KW-0472">Membrane</keyword>
<evidence type="ECO:0000313" key="4">
    <source>
        <dbReference type="Proteomes" id="UP000070352"/>
    </source>
</evidence>
<dbReference type="EMBL" id="LSKU01000002">
    <property type="protein sequence ID" value="KXG42544.1"/>
    <property type="molecule type" value="Genomic_DNA"/>
</dbReference>
<feature type="transmembrane region" description="Helical" evidence="1">
    <location>
        <begin position="229"/>
        <end position="245"/>
    </location>
</feature>
<dbReference type="STRING" id="1413211.U473_13775"/>
<evidence type="ECO:0000256" key="2">
    <source>
        <dbReference type="SAM" id="SignalP"/>
    </source>
</evidence>
<feature type="transmembrane region" description="Helical" evidence="1">
    <location>
        <begin position="166"/>
        <end position="188"/>
    </location>
</feature>
<dbReference type="AlphaFoldDB" id="A0A135L0Q7"/>
<sequence length="277" mass="30465">MKNQWKRRFILFSLIFIFILNISTPVSAENLYSQKDTVIPKGQTVENVFVLGGDATISGTVKDAVVIVNGDLNIKGSARIEGLVLVIGGEINQEQGAHISEHVLNLSFNSMTANSFLLGGALLLGIWFLRLITSLLLIILSTATVAIAKERLQPFKEMIIENPLRLVTVGIVTSLLFLALSGLLSITIVGIPIVLVLLVVLFIFLLITFSSISLIIGEWLPGSINRARWMIALGGAILVTAGINLPLLGWLLFLGVIWMTFGLMTMWLWQKRMQRKV</sequence>
<protein>
    <recommendedName>
        <fullName evidence="5">Polymer-forming cytoskeletal protein</fullName>
    </recommendedName>
</protein>
<reference evidence="3 4" key="1">
    <citation type="submission" date="2016-02" db="EMBL/GenBank/DDBJ databases">
        <title>Draft Genome for Tepidibacillus decaturensis nov. sp. Strain Z9, an Anaerobic, Moderately Thermophilic and Heterotrophic Bacterium from Deep Subsurface of the Illinois Basin, USA.</title>
        <authorList>
            <person name="Dong Y."/>
            <person name="Chang J.Y."/>
            <person name="Sanford R."/>
            <person name="Fouke B.W."/>
        </authorList>
    </citation>
    <scope>NUCLEOTIDE SEQUENCE [LARGE SCALE GENOMIC DNA]</scope>
    <source>
        <strain evidence="3 4">Z9</strain>
    </source>
</reference>
<keyword evidence="1" id="KW-1133">Transmembrane helix</keyword>
<dbReference type="Proteomes" id="UP000070352">
    <property type="component" value="Unassembled WGS sequence"/>
</dbReference>
<dbReference type="RefSeq" id="WP_068727780.1">
    <property type="nucleotide sequence ID" value="NZ_LSKU01000002.1"/>
</dbReference>
<evidence type="ECO:0000313" key="3">
    <source>
        <dbReference type="EMBL" id="KXG42544.1"/>
    </source>
</evidence>
<feature type="transmembrane region" description="Helical" evidence="1">
    <location>
        <begin position="251"/>
        <end position="269"/>
    </location>
</feature>
<comment type="caution">
    <text evidence="3">The sequence shown here is derived from an EMBL/GenBank/DDBJ whole genome shotgun (WGS) entry which is preliminary data.</text>
</comment>
<proteinExistence type="predicted"/>
<keyword evidence="4" id="KW-1185">Reference proteome</keyword>
<feature type="chain" id="PRO_5007466243" description="Polymer-forming cytoskeletal protein" evidence="2">
    <location>
        <begin position="29"/>
        <end position="277"/>
    </location>
</feature>
<dbReference type="OrthoDB" id="2942116at2"/>
<accession>A0A135L0Q7</accession>
<gene>
    <name evidence="3" type="ORF">U473_13775</name>
</gene>
<feature type="transmembrane region" description="Helical" evidence="1">
    <location>
        <begin position="194"/>
        <end position="217"/>
    </location>
</feature>
<evidence type="ECO:0008006" key="5">
    <source>
        <dbReference type="Google" id="ProtNLM"/>
    </source>
</evidence>
<keyword evidence="1" id="KW-0812">Transmembrane</keyword>
<feature type="signal peptide" evidence="2">
    <location>
        <begin position="1"/>
        <end position="28"/>
    </location>
</feature>
<evidence type="ECO:0000256" key="1">
    <source>
        <dbReference type="SAM" id="Phobius"/>
    </source>
</evidence>
<organism evidence="3 4">
    <name type="scientific">Tepidibacillus decaturensis</name>
    <dbReference type="NCBI Taxonomy" id="1413211"/>
    <lineage>
        <taxon>Bacteria</taxon>
        <taxon>Bacillati</taxon>
        <taxon>Bacillota</taxon>
        <taxon>Bacilli</taxon>
        <taxon>Bacillales</taxon>
        <taxon>Bacillaceae</taxon>
        <taxon>Tepidibacillus</taxon>
    </lineage>
</organism>
<feature type="transmembrane region" description="Helical" evidence="1">
    <location>
        <begin position="116"/>
        <end position="145"/>
    </location>
</feature>
<name>A0A135L0Q7_9BACI</name>
<keyword evidence="2" id="KW-0732">Signal</keyword>